<feature type="coiled-coil region" evidence="1">
    <location>
        <begin position="144"/>
        <end position="171"/>
    </location>
</feature>
<dbReference type="InterPro" id="IPR009200">
    <property type="entry name" value="DUF1269_membrane"/>
</dbReference>
<evidence type="ECO:0000313" key="2">
    <source>
        <dbReference type="EMBL" id="ANP73051.1"/>
    </source>
</evidence>
<dbReference type="Proteomes" id="UP000092582">
    <property type="component" value="Chromosome 1"/>
</dbReference>
<organism evidence="2 3">
    <name type="scientific">Cryobacterium arcticum</name>
    <dbReference type="NCBI Taxonomy" id="670052"/>
    <lineage>
        <taxon>Bacteria</taxon>
        <taxon>Bacillati</taxon>
        <taxon>Actinomycetota</taxon>
        <taxon>Actinomycetes</taxon>
        <taxon>Micrococcales</taxon>
        <taxon>Microbacteriaceae</taxon>
        <taxon>Cryobacterium</taxon>
    </lineage>
</organism>
<dbReference type="EMBL" id="CP016282">
    <property type="protein sequence ID" value="ANP73051.1"/>
    <property type="molecule type" value="Genomic_DNA"/>
</dbReference>
<evidence type="ECO:0000256" key="1">
    <source>
        <dbReference type="SAM" id="Coils"/>
    </source>
</evidence>
<evidence type="ECO:0000313" key="3">
    <source>
        <dbReference type="Proteomes" id="UP000092582"/>
    </source>
</evidence>
<protein>
    <submittedName>
        <fullName evidence="2">Membrane protein</fullName>
    </submittedName>
</protein>
<name>A0A1B1BKJ4_9MICO</name>
<dbReference type="STRING" id="670052.PA27867_2099"/>
<keyword evidence="3" id="KW-1185">Reference proteome</keyword>
<sequence length="174" mass="18734">MSDDSVFLYLGVYPDTATAESDLEVVRELHSDKVIGTYDAAVATKEADGTVQVRRKTSKHAGWTGVAAGAVLGLLFPPSIIGTAIVGGAAGSIVGHFWRSLDRGDLKELGEMLDSGEAALIVVGKDRLEEEFRKAGLVAQKHIQKELKVDAKELDKELDHASAELQKQARNDTY</sequence>
<dbReference type="Pfam" id="PF06897">
    <property type="entry name" value="DUF1269"/>
    <property type="match status" value="1"/>
</dbReference>
<keyword evidence="1" id="KW-0175">Coiled coil</keyword>
<dbReference type="AlphaFoldDB" id="A0A1B1BKJ4"/>
<proteinExistence type="predicted"/>
<dbReference type="OrthoDB" id="3295122at2"/>
<accession>A0A1B1BKJ4</accession>
<dbReference type="KEGG" id="cart:PA27867_2099"/>
<gene>
    <name evidence="2" type="ORF">PA27867_2099</name>
</gene>
<dbReference type="RefSeq" id="WP_066596193.1">
    <property type="nucleotide sequence ID" value="NZ_CP016282.1"/>
</dbReference>
<reference evidence="2 3" key="1">
    <citation type="submission" date="2016-06" db="EMBL/GenBank/DDBJ databases">
        <title>Genome sequencing of Cryobacterium arcticum PAMC 27867.</title>
        <authorList>
            <person name="Lee J."/>
            <person name="Kim O.-S."/>
        </authorList>
    </citation>
    <scope>NUCLEOTIDE SEQUENCE [LARGE SCALE GENOMIC DNA]</scope>
    <source>
        <strain evidence="2 3">PAMC 27867</strain>
    </source>
</reference>